<dbReference type="RefSeq" id="WP_112158875.1">
    <property type="nucleotide sequence ID" value="NZ_QKRX01000005.1"/>
</dbReference>
<dbReference type="Gene3D" id="2.10.260.10">
    <property type="match status" value="1"/>
</dbReference>
<dbReference type="GO" id="GO:0003677">
    <property type="term" value="F:DNA binding"/>
    <property type="evidence" value="ECO:0007669"/>
    <property type="project" value="UniProtKB-KW"/>
</dbReference>
<reference evidence="1 2" key="1">
    <citation type="submission" date="2018-06" db="EMBL/GenBank/DDBJ databases">
        <title>Nitrincola tibetense sp. nov., isolated from Lake XuguoCo on Tibetan Plateau.</title>
        <authorList>
            <person name="Xing P."/>
        </authorList>
    </citation>
    <scope>NUCLEOTIDE SEQUENCE [LARGE SCALE GENOMIC DNA]</scope>
    <source>
        <strain evidence="2">xg18</strain>
    </source>
</reference>
<dbReference type="OrthoDB" id="5298361at2"/>
<dbReference type="InterPro" id="IPR047976">
    <property type="entry name" value="Anti_VapB2-like"/>
</dbReference>
<dbReference type="Proteomes" id="UP000250744">
    <property type="component" value="Unassembled WGS sequence"/>
</dbReference>
<keyword evidence="1" id="KW-0238">DNA-binding</keyword>
<organism evidence="1 2">
    <name type="scientific">Nitrincola tibetensis</name>
    <dbReference type="NCBI Taxonomy" id="2219697"/>
    <lineage>
        <taxon>Bacteria</taxon>
        <taxon>Pseudomonadati</taxon>
        <taxon>Pseudomonadota</taxon>
        <taxon>Gammaproteobacteria</taxon>
        <taxon>Oceanospirillales</taxon>
        <taxon>Oceanospirillaceae</taxon>
        <taxon>Nitrincola</taxon>
    </lineage>
</organism>
<dbReference type="AlphaFoldDB" id="A0A364NMC1"/>
<comment type="caution">
    <text evidence="1">The sequence shown here is derived from an EMBL/GenBank/DDBJ whole genome shotgun (WGS) entry which is preliminary data.</text>
</comment>
<evidence type="ECO:0000313" key="1">
    <source>
        <dbReference type="EMBL" id="RAU18233.1"/>
    </source>
</evidence>
<gene>
    <name evidence="1" type="ORF">DN062_08335</name>
</gene>
<name>A0A364NMC1_9GAMM</name>
<dbReference type="InterPro" id="IPR051734">
    <property type="entry name" value="VapB_TA_antitoxins"/>
</dbReference>
<dbReference type="PANTHER" id="PTHR37550">
    <property type="entry name" value="ANTITOXIN VAPB1"/>
    <property type="match status" value="1"/>
</dbReference>
<sequence length="76" mass="8608">MESASIFKSNTTQAVRLPKAVALPESVKRVNIIPLGRARLIVPEGEGWDSWFDGEDMTEDFMVDRDQPADQDREML</sequence>
<keyword evidence="2" id="KW-1185">Reference proteome</keyword>
<accession>A0A364NMC1</accession>
<proteinExistence type="predicted"/>
<dbReference type="NCBIfam" id="NF040493">
    <property type="entry name" value="TA_anti_VapB"/>
    <property type="match status" value="1"/>
</dbReference>
<dbReference type="EMBL" id="QKRX01000005">
    <property type="protein sequence ID" value="RAU18233.1"/>
    <property type="molecule type" value="Genomic_DNA"/>
</dbReference>
<evidence type="ECO:0000313" key="2">
    <source>
        <dbReference type="Proteomes" id="UP000250744"/>
    </source>
</evidence>
<dbReference type="PANTHER" id="PTHR37550:SF3">
    <property type="entry name" value="ANTITOXIN VAPB1"/>
    <property type="match status" value="1"/>
</dbReference>
<protein>
    <submittedName>
        <fullName evidence="1">AbrB/MazE/SpoVT family DNA-binding domain-containing protein</fullName>
    </submittedName>
</protein>